<feature type="transmembrane region" description="Helical" evidence="11">
    <location>
        <begin position="169"/>
        <end position="191"/>
    </location>
</feature>
<dbReference type="Gene3D" id="3.30.980.40">
    <property type="match status" value="1"/>
</dbReference>
<name>A0A2G0EBK5_ENTFC</name>
<dbReference type="GO" id="GO:0007059">
    <property type="term" value="P:chromosome segregation"/>
    <property type="evidence" value="ECO:0007669"/>
    <property type="project" value="UniProtKB-KW"/>
</dbReference>
<feature type="transmembrane region" description="Helical" evidence="11">
    <location>
        <begin position="94"/>
        <end position="115"/>
    </location>
</feature>
<dbReference type="Gene3D" id="3.40.50.300">
    <property type="entry name" value="P-loop containing nucleotide triphosphate hydrolases"/>
    <property type="match status" value="1"/>
</dbReference>
<comment type="caution">
    <text evidence="13">The sequence shown here is derived from an EMBL/GenBank/DDBJ whole genome shotgun (WGS) entry which is preliminary data.</text>
</comment>
<feature type="transmembrane region" description="Helical" evidence="11">
    <location>
        <begin position="145"/>
        <end position="162"/>
    </location>
</feature>
<feature type="compositionally biased region" description="Basic and acidic residues" evidence="10">
    <location>
        <begin position="208"/>
        <end position="257"/>
    </location>
</feature>
<feature type="domain" description="FtsK" evidence="12">
    <location>
        <begin position="474"/>
        <end position="671"/>
    </location>
</feature>
<evidence type="ECO:0000256" key="6">
    <source>
        <dbReference type="ARBA" id="ARBA00022840"/>
    </source>
</evidence>
<dbReference type="Proteomes" id="UP000224303">
    <property type="component" value="Unassembled WGS sequence"/>
</dbReference>
<organism evidence="13 14">
    <name type="scientific">Enterococcus faecium</name>
    <name type="common">Streptococcus faecium</name>
    <dbReference type="NCBI Taxonomy" id="1352"/>
    <lineage>
        <taxon>Bacteria</taxon>
        <taxon>Bacillati</taxon>
        <taxon>Bacillota</taxon>
        <taxon>Bacilli</taxon>
        <taxon>Lactobacillales</taxon>
        <taxon>Enterococcaceae</taxon>
        <taxon>Enterococcus</taxon>
    </lineage>
</organism>
<dbReference type="GO" id="GO:0005524">
    <property type="term" value="F:ATP binding"/>
    <property type="evidence" value="ECO:0007669"/>
    <property type="project" value="UniProtKB-UniRule"/>
</dbReference>
<dbReference type="SMART" id="SM00382">
    <property type="entry name" value="AAA"/>
    <property type="match status" value="1"/>
</dbReference>
<dbReference type="EMBL" id="PCGC01000010">
    <property type="protein sequence ID" value="PHL21825.1"/>
    <property type="molecule type" value="Genomic_DNA"/>
</dbReference>
<dbReference type="InterPro" id="IPR027417">
    <property type="entry name" value="P-loop_NTPase"/>
</dbReference>
<feature type="compositionally biased region" description="Acidic residues" evidence="10">
    <location>
        <begin position="267"/>
        <end position="277"/>
    </location>
</feature>
<dbReference type="InterPro" id="IPR002543">
    <property type="entry name" value="FtsK_dom"/>
</dbReference>
<comment type="subunit">
    <text evidence="8">Homohexamer. Forms a ring that surrounds DNA.</text>
</comment>
<dbReference type="Gene3D" id="1.10.10.10">
    <property type="entry name" value="Winged helix-like DNA-binding domain superfamily/Winged helix DNA-binding domain"/>
    <property type="match status" value="1"/>
</dbReference>
<evidence type="ECO:0000313" key="13">
    <source>
        <dbReference type="EMBL" id="PHL21825.1"/>
    </source>
</evidence>
<evidence type="ECO:0000313" key="14">
    <source>
        <dbReference type="Proteomes" id="UP000224303"/>
    </source>
</evidence>
<keyword evidence="6 9" id="KW-0067">ATP-binding</keyword>
<gene>
    <name evidence="13" type="ORF">CQR37_05930</name>
</gene>
<evidence type="ECO:0000256" key="11">
    <source>
        <dbReference type="SAM" id="Phobius"/>
    </source>
</evidence>
<feature type="region of interest" description="Disordered" evidence="10">
    <location>
        <begin position="296"/>
        <end position="323"/>
    </location>
</feature>
<feature type="region of interest" description="Disordered" evidence="10">
    <location>
        <begin position="792"/>
        <end position="820"/>
    </location>
</feature>
<comment type="subcellular location">
    <subcellularLocation>
        <location evidence="1">Membrane</location>
        <topology evidence="1">Multi-pass membrane protein</topology>
    </subcellularLocation>
</comment>
<feature type="region of interest" description="Disordered" evidence="10">
    <location>
        <begin position="1"/>
        <end position="22"/>
    </location>
</feature>
<dbReference type="InterPro" id="IPR036388">
    <property type="entry name" value="WH-like_DNA-bd_sf"/>
</dbReference>
<dbReference type="CDD" id="cd01127">
    <property type="entry name" value="TrwB_TraG_TraD_VirD4"/>
    <property type="match status" value="1"/>
</dbReference>
<dbReference type="InterPro" id="IPR050206">
    <property type="entry name" value="FtsK/SpoIIIE/SftA"/>
</dbReference>
<feature type="transmembrane region" description="Helical" evidence="11">
    <location>
        <begin position="60"/>
        <end position="82"/>
    </location>
</feature>
<dbReference type="PANTHER" id="PTHR22683">
    <property type="entry name" value="SPORULATION PROTEIN RELATED"/>
    <property type="match status" value="1"/>
</dbReference>
<dbReference type="InterPro" id="IPR036390">
    <property type="entry name" value="WH_DNA-bd_sf"/>
</dbReference>
<feature type="binding site" evidence="9">
    <location>
        <begin position="492"/>
        <end position="499"/>
    </location>
    <ligand>
        <name>ATP</name>
        <dbReference type="ChEBI" id="CHEBI:30616"/>
    </ligand>
</feature>
<accession>A0A2G0EBK5</accession>
<proteinExistence type="inferred from homology"/>
<keyword evidence="11" id="KW-0472">Membrane</keyword>
<protein>
    <recommendedName>
        <fullName evidence="3">DNA translocase FtsK</fullName>
    </recommendedName>
</protein>
<dbReference type="RefSeq" id="WP_002328173.1">
    <property type="nucleotide sequence ID" value="NZ_CABGIP010000007.1"/>
</dbReference>
<feature type="transmembrane region" description="Helical" evidence="11">
    <location>
        <begin position="28"/>
        <end position="54"/>
    </location>
</feature>
<evidence type="ECO:0000256" key="9">
    <source>
        <dbReference type="PROSITE-ProRule" id="PRU00289"/>
    </source>
</evidence>
<feature type="compositionally biased region" description="Basic residues" evidence="10">
    <location>
        <begin position="1"/>
        <end position="21"/>
    </location>
</feature>
<dbReference type="SUPFAM" id="SSF46785">
    <property type="entry name" value="Winged helix' DNA-binding domain"/>
    <property type="match status" value="1"/>
</dbReference>
<keyword evidence="4 9" id="KW-0547">Nucleotide-binding</keyword>
<evidence type="ECO:0000256" key="5">
    <source>
        <dbReference type="ARBA" id="ARBA00022829"/>
    </source>
</evidence>
<dbReference type="Pfam" id="PF01580">
    <property type="entry name" value="FtsK_SpoIIIE"/>
    <property type="match status" value="1"/>
</dbReference>
<dbReference type="SMART" id="SM00843">
    <property type="entry name" value="Ftsk_gamma"/>
    <property type="match status" value="1"/>
</dbReference>
<comment type="similarity">
    <text evidence="2">Belongs to the FtsK/SpoIIIE/SftA family.</text>
</comment>
<evidence type="ECO:0000256" key="1">
    <source>
        <dbReference type="ARBA" id="ARBA00004141"/>
    </source>
</evidence>
<evidence type="ECO:0000256" key="3">
    <source>
        <dbReference type="ARBA" id="ARBA00020887"/>
    </source>
</evidence>
<dbReference type="InterPro" id="IPR041027">
    <property type="entry name" value="FtsK_alpha"/>
</dbReference>
<keyword evidence="11" id="KW-0812">Transmembrane</keyword>
<dbReference type="PANTHER" id="PTHR22683:SF41">
    <property type="entry name" value="DNA TRANSLOCASE FTSK"/>
    <property type="match status" value="1"/>
</dbReference>
<reference evidence="13 14" key="1">
    <citation type="submission" date="2017-10" db="EMBL/GenBank/DDBJ databases">
        <title>Draft genomes of the Enterococcus faecium isolated from human feces before and after Helicobacter pylori eradication therapy.</title>
        <authorList>
            <person name="Prianichniikov N.A."/>
            <person name="Glushchenko O.E."/>
            <person name="Malakhova M.V."/>
        </authorList>
    </citation>
    <scope>NUCLEOTIDE SEQUENCE [LARGE SCALE GENOMIC DNA]</scope>
    <source>
        <strain evidence="13 14">Hp_5-7</strain>
    </source>
</reference>
<evidence type="ECO:0000256" key="8">
    <source>
        <dbReference type="ARBA" id="ARBA00025923"/>
    </source>
</evidence>
<dbReference type="GO" id="GO:0003677">
    <property type="term" value="F:DNA binding"/>
    <property type="evidence" value="ECO:0007669"/>
    <property type="project" value="UniProtKB-KW"/>
</dbReference>
<evidence type="ECO:0000259" key="12">
    <source>
        <dbReference type="PROSITE" id="PS50901"/>
    </source>
</evidence>
<dbReference type="Pfam" id="PF17854">
    <property type="entry name" value="FtsK_alpha"/>
    <property type="match status" value="1"/>
</dbReference>
<dbReference type="InterPro" id="IPR018541">
    <property type="entry name" value="Ftsk_gamma"/>
</dbReference>
<sequence length="820" mass="90797">MAQKKRPTKKRKKTKKTKKQKQQQEQMLTIGVGFTLILFAVFGFLKLGFLGILIANGFRIIAGNTYQILCLLLAVLGFWIVIKNTEFSIGKNRRWFGGILFYFGILLLLHVHLFGKLHTGEPNIMGTTWDLLASDIKQSQVDNNVGGGMIGAILYHFTYFLIAQPGSYLAAVLLLAGGAFLFSNLEGYQLLNGIQSIGERVQELLEGDPAKQARKQAAKEERMKQRAEAKEARRLAAKEAAEKEAAEKEAAEYEKKKAVSQQRENTADEWQEPENTEPEQLSFVPIDSFQENIHPANLEKPVPDTPKQTNTAEGFSDELPEDDGTSLEFEIEAEQENQDYELPTVDLLDSIPTVDQSDEYKKIEKNIGVLEQTFQSFGVDAKVVKASLGPSVTKFEVQPAVGVKVSKIVNLTDDIALALAAKDVRMEAPIPGKSLIGIEVPNGKISMVSFREIIEAQPNHPDKLLEVPLGRDVSGRVQTADLSKMPHLLVAGSTGSGKSVAINGIITSILMRAKPHEVKLMMIDPKMVELNMYNGIPHLLTPVVTNPRKAAQALQKVVQEMEERYEKFAATGVRNISGYNEFVQQKNLENGTKHPTLPFIVVIVDELADLMMVASNEVEDAIIRLAQMARAAGIHMILATQRPSVDVITGIIKANVPSRMAFAVSSGTDSRTIIDSNGAEKLLGRGDMLFLPMGENKPIRVQGAFISDHEVERVVQFVTDQQEAHYEEKMMPTDEVETTGAPEQPQDELFEEAKALVVEMQTASISLLQRRFRIGYNRAARLVDELEAHGVVGPSEGSKPRKVFIEQEETSETLPDDNDM</sequence>
<dbReference type="PROSITE" id="PS50901">
    <property type="entry name" value="FTSK"/>
    <property type="match status" value="1"/>
</dbReference>
<dbReference type="InterPro" id="IPR003593">
    <property type="entry name" value="AAA+_ATPase"/>
</dbReference>
<evidence type="ECO:0000256" key="2">
    <source>
        <dbReference type="ARBA" id="ARBA00006474"/>
    </source>
</evidence>
<evidence type="ECO:0000256" key="7">
    <source>
        <dbReference type="ARBA" id="ARBA00023125"/>
    </source>
</evidence>
<evidence type="ECO:0000256" key="10">
    <source>
        <dbReference type="SAM" id="MobiDB-lite"/>
    </source>
</evidence>
<keyword evidence="5" id="KW-0159">Chromosome partition</keyword>
<dbReference type="AlphaFoldDB" id="A0A2G0EBK5"/>
<evidence type="ECO:0000256" key="4">
    <source>
        <dbReference type="ARBA" id="ARBA00022741"/>
    </source>
</evidence>
<feature type="compositionally biased region" description="Acidic residues" evidence="10">
    <location>
        <begin position="806"/>
        <end position="820"/>
    </location>
</feature>
<keyword evidence="11" id="KW-1133">Transmembrane helix</keyword>
<dbReference type="GO" id="GO:0016020">
    <property type="term" value="C:membrane"/>
    <property type="evidence" value="ECO:0007669"/>
    <property type="project" value="UniProtKB-SubCell"/>
</dbReference>
<dbReference type="Pfam" id="PF09397">
    <property type="entry name" value="FtsK_gamma"/>
    <property type="match status" value="1"/>
</dbReference>
<dbReference type="SUPFAM" id="SSF52540">
    <property type="entry name" value="P-loop containing nucleoside triphosphate hydrolases"/>
    <property type="match status" value="1"/>
</dbReference>
<keyword evidence="7" id="KW-0238">DNA-binding</keyword>
<feature type="region of interest" description="Disordered" evidence="10">
    <location>
        <begin position="208"/>
        <end position="279"/>
    </location>
</feature>